<proteinExistence type="predicted"/>
<dbReference type="HOGENOM" id="CLU_1570615_0_0_1"/>
<name>M2YHS8_DOTSN</name>
<keyword evidence="3" id="KW-1185">Reference proteome</keyword>
<gene>
    <name evidence="2" type="ORF">DOTSEDRAFT_39625</name>
</gene>
<feature type="region of interest" description="Disordered" evidence="1">
    <location>
        <begin position="142"/>
        <end position="170"/>
    </location>
</feature>
<dbReference type="AlphaFoldDB" id="M2YHS8"/>
<sequence length="170" mass="18294">MCLTAREFSVCISRSSLANVWCGLCDHYDKPIKAASSNIGGAKRGSATDLEARDRLCLLRLILLANRRPCTARSSSYPSVNWMIGTPSSSKLRRPVCLVEPAAVDRASVTLCCRIAVMHETKEIGFEDLSSGGCRPARLNAVATGKSQHDSPSSTYGDDEGRGSVGCRKQ</sequence>
<accession>M2YHS8</accession>
<organism evidence="2 3">
    <name type="scientific">Dothistroma septosporum (strain NZE10 / CBS 128990)</name>
    <name type="common">Red band needle blight fungus</name>
    <name type="synonym">Mycosphaerella pini</name>
    <dbReference type="NCBI Taxonomy" id="675120"/>
    <lineage>
        <taxon>Eukaryota</taxon>
        <taxon>Fungi</taxon>
        <taxon>Dikarya</taxon>
        <taxon>Ascomycota</taxon>
        <taxon>Pezizomycotina</taxon>
        <taxon>Dothideomycetes</taxon>
        <taxon>Dothideomycetidae</taxon>
        <taxon>Mycosphaerellales</taxon>
        <taxon>Mycosphaerellaceae</taxon>
        <taxon>Dothistroma</taxon>
    </lineage>
</organism>
<reference evidence="2 3" key="2">
    <citation type="journal article" date="2012" name="PLoS Pathog.">
        <title>Diverse lifestyles and strategies of plant pathogenesis encoded in the genomes of eighteen Dothideomycetes fungi.</title>
        <authorList>
            <person name="Ohm R.A."/>
            <person name="Feau N."/>
            <person name="Henrissat B."/>
            <person name="Schoch C.L."/>
            <person name="Horwitz B.A."/>
            <person name="Barry K.W."/>
            <person name="Condon B.J."/>
            <person name="Copeland A.C."/>
            <person name="Dhillon B."/>
            <person name="Glaser F."/>
            <person name="Hesse C.N."/>
            <person name="Kosti I."/>
            <person name="LaButti K."/>
            <person name="Lindquist E.A."/>
            <person name="Lucas S."/>
            <person name="Salamov A.A."/>
            <person name="Bradshaw R.E."/>
            <person name="Ciuffetti L."/>
            <person name="Hamelin R.C."/>
            <person name="Kema G.H.J."/>
            <person name="Lawrence C."/>
            <person name="Scott J.A."/>
            <person name="Spatafora J.W."/>
            <person name="Turgeon B.G."/>
            <person name="de Wit P.J.G.M."/>
            <person name="Zhong S."/>
            <person name="Goodwin S.B."/>
            <person name="Grigoriev I.V."/>
        </authorList>
    </citation>
    <scope>NUCLEOTIDE SEQUENCE [LARGE SCALE GENOMIC DNA]</scope>
    <source>
        <strain evidence="3">NZE10 / CBS 128990</strain>
    </source>
</reference>
<evidence type="ECO:0000256" key="1">
    <source>
        <dbReference type="SAM" id="MobiDB-lite"/>
    </source>
</evidence>
<dbReference type="EMBL" id="KB446548">
    <property type="protein sequence ID" value="EME38084.1"/>
    <property type="molecule type" value="Genomic_DNA"/>
</dbReference>
<reference evidence="3" key="1">
    <citation type="journal article" date="2012" name="PLoS Genet.">
        <title>The genomes of the fungal plant pathogens Cladosporium fulvum and Dothistroma septosporum reveal adaptation to different hosts and lifestyles but also signatures of common ancestry.</title>
        <authorList>
            <person name="de Wit P.J.G.M."/>
            <person name="van der Burgt A."/>
            <person name="Oekmen B."/>
            <person name="Stergiopoulos I."/>
            <person name="Abd-Elsalam K.A."/>
            <person name="Aerts A.L."/>
            <person name="Bahkali A.H."/>
            <person name="Beenen H.G."/>
            <person name="Chettri P."/>
            <person name="Cox M.P."/>
            <person name="Datema E."/>
            <person name="de Vries R.P."/>
            <person name="Dhillon B."/>
            <person name="Ganley A.R."/>
            <person name="Griffiths S.A."/>
            <person name="Guo Y."/>
            <person name="Hamelin R.C."/>
            <person name="Henrissat B."/>
            <person name="Kabir M.S."/>
            <person name="Jashni M.K."/>
            <person name="Kema G."/>
            <person name="Klaubauf S."/>
            <person name="Lapidus A."/>
            <person name="Levasseur A."/>
            <person name="Lindquist E."/>
            <person name="Mehrabi R."/>
            <person name="Ohm R.A."/>
            <person name="Owen T.J."/>
            <person name="Salamov A."/>
            <person name="Schwelm A."/>
            <person name="Schijlen E."/>
            <person name="Sun H."/>
            <person name="van den Burg H.A."/>
            <person name="van Ham R.C.H.J."/>
            <person name="Zhang S."/>
            <person name="Goodwin S.B."/>
            <person name="Grigoriev I.V."/>
            <person name="Collemare J."/>
            <person name="Bradshaw R.E."/>
        </authorList>
    </citation>
    <scope>NUCLEOTIDE SEQUENCE [LARGE SCALE GENOMIC DNA]</scope>
    <source>
        <strain evidence="3">NZE10 / CBS 128990</strain>
    </source>
</reference>
<evidence type="ECO:0000313" key="3">
    <source>
        <dbReference type="Proteomes" id="UP000016933"/>
    </source>
</evidence>
<evidence type="ECO:0000313" key="2">
    <source>
        <dbReference type="EMBL" id="EME38084.1"/>
    </source>
</evidence>
<dbReference type="Proteomes" id="UP000016933">
    <property type="component" value="Unassembled WGS sequence"/>
</dbReference>
<protein>
    <submittedName>
        <fullName evidence="2">Uncharacterized protein</fullName>
    </submittedName>
</protein>